<dbReference type="PIRSF" id="PIRSF037037">
    <property type="entry name" value="Kelch-like_protein_gigaxonin"/>
    <property type="match status" value="1"/>
</dbReference>
<organism evidence="5 6">
    <name type="scientific">Eptatretus burgeri</name>
    <name type="common">Inshore hagfish</name>
    <dbReference type="NCBI Taxonomy" id="7764"/>
    <lineage>
        <taxon>Eukaryota</taxon>
        <taxon>Metazoa</taxon>
        <taxon>Chordata</taxon>
        <taxon>Craniata</taxon>
        <taxon>Vertebrata</taxon>
        <taxon>Cyclostomata</taxon>
        <taxon>Myxini</taxon>
        <taxon>Myxiniformes</taxon>
        <taxon>Myxinidae</taxon>
        <taxon>Eptatretinae</taxon>
        <taxon>Eptatretus</taxon>
    </lineage>
</organism>
<dbReference type="OMA" id="WFYSGVC"/>
<dbReference type="Gene3D" id="3.30.710.10">
    <property type="entry name" value="Potassium Channel Kv1.1, Chain A"/>
    <property type="match status" value="1"/>
</dbReference>
<keyword evidence="1" id="KW-0880">Kelch repeat</keyword>
<dbReference type="SUPFAM" id="SSF117281">
    <property type="entry name" value="Kelch motif"/>
    <property type="match status" value="1"/>
</dbReference>
<dbReference type="Proteomes" id="UP000694388">
    <property type="component" value="Unplaced"/>
</dbReference>
<protein>
    <submittedName>
        <fullName evidence="5">Kelch-like family member 30</fullName>
    </submittedName>
</protein>
<sequence length="626" mass="69247">MVRFVDDLEFCAPSHAATMLTGFDMLRQEVAFTDVTLMARGQAFPCQRTVLALCSPYFRAMFSGQFLEVKATSVELPGVEPATLSMLLDFAYTGRLTINQDNVEALTEAAGHLQFTVVRQVCIRYLLQQIEPANCLGILEFAERHGLLELAARAQAFLLEHLLAVAKEDEFLQLPASQLVELLGSSSLRTRGGRRLVEAALIWAKAPVRQVEYFGDYSDYTDHSDCALVESRSVEGSGNSTIKGGVIVAECSTQNESDRVDCDRSSHTKMSHNDNDDNDDKRTQPHTNRQTVEGNLGNSSAELNRSVDGELLTTLASILRGAHLPSIPTGDVKALVAADELLRASPECCRLLEDQVRQKSEACREGNDIVREVLVVVGGRAMEDGEGDIGAGHTRPHNTAFYEPQADEWHVLPDFPEYDKWGFAVTALNDSVYVTGGSRGSTENSWSTKQTWCLNPAKECWYPVAPMLRSRTNHAATTLNGEIYSVGGSMSDMVEVERYNPYDDSWCLVSPTIKYVSNFTATGCSGRLYIIGSCALKYTALALQCYNPITDFWAVISSPFLPRYLSSPQSASQHGLIYLIADNTKKVYAYDPDVNMWQKVMWCGSPGGKKEELWTSISKITPWKKN</sequence>
<dbReference type="Ensembl" id="ENSEBUT00000009220.1">
    <property type="protein sequence ID" value="ENSEBUP00000008711.1"/>
    <property type="gene ID" value="ENSEBUG00000005617.1"/>
</dbReference>
<feature type="domain" description="BTB" evidence="4">
    <location>
        <begin position="33"/>
        <end position="100"/>
    </location>
</feature>
<feature type="region of interest" description="Disordered" evidence="3">
    <location>
        <begin position="258"/>
        <end position="302"/>
    </location>
</feature>
<proteinExistence type="predicted"/>
<dbReference type="SMART" id="SM00225">
    <property type="entry name" value="BTB"/>
    <property type="match status" value="1"/>
</dbReference>
<evidence type="ECO:0000256" key="3">
    <source>
        <dbReference type="SAM" id="MobiDB-lite"/>
    </source>
</evidence>
<dbReference type="InterPro" id="IPR000210">
    <property type="entry name" value="BTB/POZ_dom"/>
</dbReference>
<dbReference type="PROSITE" id="PS50097">
    <property type="entry name" value="BTB"/>
    <property type="match status" value="1"/>
</dbReference>
<dbReference type="AlphaFoldDB" id="A0A8C4Q200"/>
<evidence type="ECO:0000256" key="1">
    <source>
        <dbReference type="ARBA" id="ARBA00022441"/>
    </source>
</evidence>
<dbReference type="SUPFAM" id="SSF54695">
    <property type="entry name" value="POZ domain"/>
    <property type="match status" value="1"/>
</dbReference>
<dbReference type="Gene3D" id="2.120.10.80">
    <property type="entry name" value="Kelch-type beta propeller"/>
    <property type="match status" value="1"/>
</dbReference>
<keyword evidence="2" id="KW-0677">Repeat</keyword>
<evidence type="ECO:0000256" key="2">
    <source>
        <dbReference type="ARBA" id="ARBA00022737"/>
    </source>
</evidence>
<dbReference type="Pfam" id="PF01344">
    <property type="entry name" value="Kelch_1"/>
    <property type="match status" value="2"/>
</dbReference>
<dbReference type="Pfam" id="PF07707">
    <property type="entry name" value="BACK"/>
    <property type="match status" value="1"/>
</dbReference>
<dbReference type="InterPro" id="IPR011333">
    <property type="entry name" value="SKP1/BTB/POZ_sf"/>
</dbReference>
<dbReference type="PANTHER" id="PTHR24412:SF398">
    <property type="entry name" value="KELCH-LIKE PROTEIN 30"/>
    <property type="match status" value="1"/>
</dbReference>
<feature type="compositionally biased region" description="Polar residues" evidence="3">
    <location>
        <begin position="285"/>
        <end position="302"/>
    </location>
</feature>
<dbReference type="InterPro" id="IPR017096">
    <property type="entry name" value="BTB-kelch_protein"/>
</dbReference>
<dbReference type="PANTHER" id="PTHR24412">
    <property type="entry name" value="KELCH PROTEIN"/>
    <property type="match status" value="1"/>
</dbReference>
<keyword evidence="6" id="KW-1185">Reference proteome</keyword>
<dbReference type="InterPro" id="IPR006652">
    <property type="entry name" value="Kelch_1"/>
</dbReference>
<dbReference type="InterPro" id="IPR011705">
    <property type="entry name" value="BACK"/>
</dbReference>
<reference evidence="5" key="1">
    <citation type="submission" date="2025-08" db="UniProtKB">
        <authorList>
            <consortium name="Ensembl"/>
        </authorList>
    </citation>
    <scope>IDENTIFICATION</scope>
</reference>
<dbReference type="GeneTree" id="ENSGT00940000158597"/>
<feature type="compositionally biased region" description="Basic and acidic residues" evidence="3">
    <location>
        <begin position="258"/>
        <end position="283"/>
    </location>
</feature>
<dbReference type="Gene3D" id="1.25.40.420">
    <property type="match status" value="1"/>
</dbReference>
<evidence type="ECO:0000313" key="5">
    <source>
        <dbReference type="Ensembl" id="ENSEBUP00000008711.1"/>
    </source>
</evidence>
<dbReference type="Pfam" id="PF00651">
    <property type="entry name" value="BTB"/>
    <property type="match status" value="1"/>
</dbReference>
<dbReference type="InterPro" id="IPR015915">
    <property type="entry name" value="Kelch-typ_b-propeller"/>
</dbReference>
<accession>A0A8C4Q200</accession>
<reference evidence="5" key="2">
    <citation type="submission" date="2025-09" db="UniProtKB">
        <authorList>
            <consortium name="Ensembl"/>
        </authorList>
    </citation>
    <scope>IDENTIFICATION</scope>
</reference>
<dbReference type="SMART" id="SM00875">
    <property type="entry name" value="BACK"/>
    <property type="match status" value="1"/>
</dbReference>
<dbReference type="SMART" id="SM00612">
    <property type="entry name" value="Kelch"/>
    <property type="match status" value="2"/>
</dbReference>
<evidence type="ECO:0000313" key="6">
    <source>
        <dbReference type="Proteomes" id="UP000694388"/>
    </source>
</evidence>
<name>A0A8C4Q200_EPTBU</name>
<evidence type="ECO:0000259" key="4">
    <source>
        <dbReference type="PROSITE" id="PS50097"/>
    </source>
</evidence>